<reference evidence="2 3" key="2">
    <citation type="journal article" date="2012" name="BMC Genomics">
        <title>The genome of Pelobacter carbinolicus reveals surprising metabolic capabilities and physiological features.</title>
        <authorList>
            <person name="Aklujkar M."/>
            <person name="Haveman S.A."/>
            <person name="Didonato R.Jr."/>
            <person name="Chertkov O."/>
            <person name="Han C.S."/>
            <person name="Land M.L."/>
            <person name="Brown P."/>
            <person name="Lovley D.R."/>
        </authorList>
    </citation>
    <scope>NUCLEOTIDE SEQUENCE [LARGE SCALE GENOMIC DNA]</scope>
    <source>
        <strain evidence="3">DSM 2380 / NBRC 103641 / GraBd1</strain>
    </source>
</reference>
<name>Q3A1N8_SYNC1</name>
<dbReference type="EMBL" id="CP000142">
    <property type="protein sequence ID" value="ABA89719.1"/>
    <property type="molecule type" value="Genomic_DNA"/>
</dbReference>
<sequence>MRGWNVLLLLAVSCLGNGIGYAATEVTVDWESGEVEVRKEEPPVVQDVPQKPDDSVAVCEKRNRRLRSVIRTQQGIILQQQQKLQEQQRIIRHQDNVIRGLDLLRRQGK</sequence>
<dbReference type="RefSeq" id="WP_011342246.1">
    <property type="nucleotide sequence ID" value="NC_007498.2"/>
</dbReference>
<proteinExistence type="predicted"/>
<dbReference type="AlphaFoldDB" id="Q3A1N8"/>
<evidence type="ECO:0000313" key="3">
    <source>
        <dbReference type="Proteomes" id="UP000002534"/>
    </source>
</evidence>
<evidence type="ECO:0000313" key="2">
    <source>
        <dbReference type="EMBL" id="ABA89719.1"/>
    </source>
</evidence>
<dbReference type="HOGENOM" id="CLU_2181382_0_0_7"/>
<gene>
    <name evidence="2" type="ordered locus">Pcar_2480</name>
</gene>
<feature type="signal peptide" evidence="1">
    <location>
        <begin position="1"/>
        <end position="22"/>
    </location>
</feature>
<dbReference type="Proteomes" id="UP000002534">
    <property type="component" value="Chromosome"/>
</dbReference>
<keyword evidence="3" id="KW-1185">Reference proteome</keyword>
<accession>Q3A1N8</accession>
<dbReference type="KEGG" id="pca:Pcar_2480"/>
<evidence type="ECO:0000256" key="1">
    <source>
        <dbReference type="SAM" id="SignalP"/>
    </source>
</evidence>
<dbReference type="STRING" id="338963.Pcar_2480"/>
<feature type="chain" id="PRO_5004223515" evidence="1">
    <location>
        <begin position="23"/>
        <end position="109"/>
    </location>
</feature>
<protein>
    <submittedName>
        <fullName evidence="2">Uncharacterized protein</fullName>
    </submittedName>
</protein>
<keyword evidence="1" id="KW-0732">Signal</keyword>
<organism evidence="2 3">
    <name type="scientific">Syntrophotalea carbinolica (strain DSM 2380 / NBRC 103641 / GraBd1)</name>
    <name type="common">Pelobacter carbinolicus</name>
    <dbReference type="NCBI Taxonomy" id="338963"/>
    <lineage>
        <taxon>Bacteria</taxon>
        <taxon>Pseudomonadati</taxon>
        <taxon>Thermodesulfobacteriota</taxon>
        <taxon>Desulfuromonadia</taxon>
        <taxon>Desulfuromonadales</taxon>
        <taxon>Syntrophotaleaceae</taxon>
        <taxon>Syntrophotalea</taxon>
    </lineage>
</organism>
<reference evidence="3" key="1">
    <citation type="submission" date="2005-10" db="EMBL/GenBank/DDBJ databases">
        <title>Complete sequence of Pelobacter carbinolicus DSM 2380.</title>
        <authorList>
            <person name="Copeland A."/>
            <person name="Lucas S."/>
            <person name="Lapidus A."/>
            <person name="Barry K."/>
            <person name="Detter J.C."/>
            <person name="Glavina T."/>
            <person name="Hammon N."/>
            <person name="Israni S."/>
            <person name="Pitluck S."/>
            <person name="Chertkov O."/>
            <person name="Schmutz J."/>
            <person name="Larimer F."/>
            <person name="Land M."/>
            <person name="Kyrpides N."/>
            <person name="Ivanova N."/>
            <person name="Richardson P."/>
        </authorList>
    </citation>
    <scope>NUCLEOTIDE SEQUENCE [LARGE SCALE GENOMIC DNA]</scope>
    <source>
        <strain evidence="3">DSM 2380 / NBRC 103641 / GraBd1</strain>
    </source>
</reference>